<comment type="caution">
    <text evidence="2">The sequence shown here is derived from an EMBL/GenBank/DDBJ whole genome shotgun (WGS) entry which is preliminary data.</text>
</comment>
<organism evidence="2 3">
    <name type="scientific">Polarella glacialis</name>
    <name type="common">Dinoflagellate</name>
    <dbReference type="NCBI Taxonomy" id="89957"/>
    <lineage>
        <taxon>Eukaryota</taxon>
        <taxon>Sar</taxon>
        <taxon>Alveolata</taxon>
        <taxon>Dinophyceae</taxon>
        <taxon>Suessiales</taxon>
        <taxon>Suessiaceae</taxon>
        <taxon>Polarella</taxon>
    </lineage>
</organism>
<feature type="non-terminal residue" evidence="2">
    <location>
        <position position="1"/>
    </location>
</feature>
<proteinExistence type="predicted"/>
<evidence type="ECO:0000313" key="3">
    <source>
        <dbReference type="Proteomes" id="UP000626109"/>
    </source>
</evidence>
<name>A0A813KU93_POLGL</name>
<dbReference type="InterPro" id="IPR011990">
    <property type="entry name" value="TPR-like_helical_dom_sf"/>
</dbReference>
<evidence type="ECO:0000256" key="1">
    <source>
        <dbReference type="ARBA" id="ARBA00022737"/>
    </source>
</evidence>
<feature type="non-terminal residue" evidence="2">
    <location>
        <position position="412"/>
    </location>
</feature>
<protein>
    <recommendedName>
        <fullName evidence="4">Pentatricopeptide repeat-containing protein, chloroplastic</fullName>
    </recommendedName>
</protein>
<dbReference type="AlphaFoldDB" id="A0A813KU93"/>
<dbReference type="Gene3D" id="1.25.40.10">
    <property type="entry name" value="Tetratricopeptide repeat domain"/>
    <property type="match status" value="2"/>
</dbReference>
<evidence type="ECO:0000313" key="2">
    <source>
        <dbReference type="EMBL" id="CAE8712463.1"/>
    </source>
</evidence>
<evidence type="ECO:0008006" key="4">
    <source>
        <dbReference type="Google" id="ProtNLM"/>
    </source>
</evidence>
<gene>
    <name evidence="2" type="ORF">PGLA2088_LOCUS37047</name>
</gene>
<reference evidence="2" key="1">
    <citation type="submission" date="2021-02" db="EMBL/GenBank/DDBJ databases">
        <authorList>
            <person name="Dougan E. K."/>
            <person name="Rhodes N."/>
            <person name="Thang M."/>
            <person name="Chan C."/>
        </authorList>
    </citation>
    <scope>NUCLEOTIDE SEQUENCE</scope>
</reference>
<accession>A0A813KU93</accession>
<keyword evidence="1" id="KW-0677">Repeat</keyword>
<dbReference type="EMBL" id="CAJNNW010032332">
    <property type="protein sequence ID" value="CAE8712463.1"/>
    <property type="molecule type" value="Genomic_DNA"/>
</dbReference>
<dbReference type="Proteomes" id="UP000626109">
    <property type="component" value="Unassembled WGS sequence"/>
</dbReference>
<dbReference type="PANTHER" id="PTHR47447:SF17">
    <property type="entry name" value="OS12G0638900 PROTEIN"/>
    <property type="match status" value="1"/>
</dbReference>
<sequence>LVDRGWSSGLEPSAEASCRSRVLAALAEEGLWRDALALLQAPAGGGCRQSPMSGTWSSRGQVQHSSVIAACARMPREAWPWALHLLGQLSGSRVAPDELTLGSAVSCVAGGFQWAWASRLLSQARAVWGLEPGVVAFTACQRGEWGQSLGLLAEMRQRELLPNAVSFSSALSACQRERRWENALGLASSAFAAAGSAAPSVSERSSPSKKGSPTAVFTALASVYEAGRQWEAALQLLAEVQALGRCGLELEASTANAVLSACGESLRWGWALLLLQRQPQLGLVPEAASYGAATRACCHGSQWSLSLSLLSSMRQARLEDNLVACAAATASCEVCGTSGALPALLCEASEGALRGIRALQGCCWWSMGQARQLHAHVLAGDANLSPKRMHTCKLTSTALLKRETSRERPIER</sequence>
<dbReference type="PANTHER" id="PTHR47447">
    <property type="entry name" value="OS03G0856100 PROTEIN"/>
    <property type="match status" value="1"/>
</dbReference>